<protein>
    <recommendedName>
        <fullName evidence="6">Peptidase M20 dimerisation domain-containing protein</fullName>
    </recommendedName>
</protein>
<dbReference type="InterPro" id="IPR011650">
    <property type="entry name" value="Peptidase_M20_dimer"/>
</dbReference>
<comment type="cofactor">
    <cofactor evidence="1">
        <name>Zn(2+)</name>
        <dbReference type="ChEBI" id="CHEBI:29105"/>
    </cofactor>
</comment>
<keyword evidence="5" id="KW-0862">Zinc</keyword>
<dbReference type="GO" id="GO:0016787">
    <property type="term" value="F:hydrolase activity"/>
    <property type="evidence" value="ECO:0007669"/>
    <property type="project" value="UniProtKB-KW"/>
</dbReference>
<evidence type="ECO:0000256" key="4">
    <source>
        <dbReference type="ARBA" id="ARBA00022801"/>
    </source>
</evidence>
<dbReference type="GO" id="GO:0046872">
    <property type="term" value="F:metal ion binding"/>
    <property type="evidence" value="ECO:0007669"/>
    <property type="project" value="UniProtKB-KW"/>
</dbReference>
<dbReference type="InterPro" id="IPR050072">
    <property type="entry name" value="Peptidase_M20A"/>
</dbReference>
<sequence length="442" mass="47950">MTHASEPVARPEDEVVEICRHLIQIDTSNYGDNAGIVERPAAEYVAELLEEVGLETTVYESSKGRTSVFTRFEGTDSSRPALVLHGHTDVVPAAAEDWQVHPFSGEVKDGLIWGRGAVDMKNMVAIMLAVVRYMKRTGIKPKRDVILAFFADEEAGSKWGGHWIVDHHPEIFDGATEAIGEVGGYSTMVAGKRVYLLQTAEKGLQWLNLIASGRAGHGSQINEDNAITRLAGAIHRIGNHAWPLHLTDTVRQLLDGVADLTGMTWDEEDEETIWPLIEALGPAKTFVGATLRTGSNPTQLSAGYKANVIPTAAQATIDVRPIPGTEEEMMATLKNLAGPGIDIVPETQDIGLEVPFSGELVDTMVDMIGRHDPDATVLPYMLSAGTDNKSLSLLGIRGYGFTPLQLPADLDFPAMFHGVDERVPISALEFGCRVLLDLLQEA</sequence>
<dbReference type="PANTHER" id="PTHR43808">
    <property type="entry name" value="ACETYLORNITHINE DEACETYLASE"/>
    <property type="match status" value="1"/>
</dbReference>
<reference evidence="8" key="1">
    <citation type="submission" date="2016-12" db="EMBL/GenBank/DDBJ databases">
        <authorList>
            <person name="Meng X."/>
        </authorList>
    </citation>
    <scope>NUCLEOTIDE SEQUENCE [LARGE SCALE GENOMIC DNA]</scope>
    <source>
        <strain evidence="8">DSM 19116</strain>
    </source>
</reference>
<dbReference type="OrthoDB" id="7055905at2"/>
<dbReference type="Gene3D" id="3.30.70.360">
    <property type="match status" value="1"/>
</dbReference>
<dbReference type="Pfam" id="PF01546">
    <property type="entry name" value="Peptidase_M20"/>
    <property type="match status" value="1"/>
</dbReference>
<dbReference type="InterPro" id="IPR036264">
    <property type="entry name" value="Bact_exopeptidase_dim_dom"/>
</dbReference>
<dbReference type="PROSITE" id="PS00759">
    <property type="entry name" value="ARGE_DAPE_CPG2_2"/>
    <property type="match status" value="1"/>
</dbReference>
<proteinExistence type="inferred from homology"/>
<dbReference type="Pfam" id="PF07687">
    <property type="entry name" value="M20_dimer"/>
    <property type="match status" value="1"/>
</dbReference>
<evidence type="ECO:0000313" key="8">
    <source>
        <dbReference type="Proteomes" id="UP000185628"/>
    </source>
</evidence>
<dbReference type="Gene3D" id="3.40.630.10">
    <property type="entry name" value="Zn peptidases"/>
    <property type="match status" value="1"/>
</dbReference>
<dbReference type="SUPFAM" id="SSF55031">
    <property type="entry name" value="Bacterial exopeptidase dimerisation domain"/>
    <property type="match status" value="1"/>
</dbReference>
<feature type="domain" description="Peptidase M20 dimerisation" evidence="6">
    <location>
        <begin position="199"/>
        <end position="329"/>
    </location>
</feature>
<evidence type="ECO:0000256" key="3">
    <source>
        <dbReference type="ARBA" id="ARBA00022723"/>
    </source>
</evidence>
<dbReference type="EMBL" id="MQVR01000006">
    <property type="protein sequence ID" value="OKL54868.1"/>
    <property type="molecule type" value="Genomic_DNA"/>
</dbReference>
<dbReference type="NCBIfam" id="NF005913">
    <property type="entry name" value="PRK07906.1"/>
    <property type="match status" value="1"/>
</dbReference>
<dbReference type="FunFam" id="1.10.150.900:FF:000002">
    <property type="entry name" value="M20/M25/M40 family peptidase"/>
    <property type="match status" value="1"/>
</dbReference>
<dbReference type="InterPro" id="IPR002933">
    <property type="entry name" value="Peptidase_M20"/>
</dbReference>
<dbReference type="PANTHER" id="PTHR43808:SF8">
    <property type="entry name" value="PEPTIDASE M20 DIMERISATION DOMAIN-CONTAINING PROTEIN"/>
    <property type="match status" value="1"/>
</dbReference>
<keyword evidence="3" id="KW-0479">Metal-binding</keyword>
<accession>A0A1Q5Q4W0</accession>
<evidence type="ECO:0000256" key="2">
    <source>
        <dbReference type="ARBA" id="ARBA00006247"/>
    </source>
</evidence>
<keyword evidence="4" id="KW-0378">Hydrolase</keyword>
<gene>
    <name evidence="7" type="ORF">BSZ39_01975</name>
</gene>
<evidence type="ECO:0000313" key="7">
    <source>
        <dbReference type="EMBL" id="OKL54868.1"/>
    </source>
</evidence>
<name>A0A1Q5Q4W0_9ACTO</name>
<evidence type="ECO:0000256" key="1">
    <source>
        <dbReference type="ARBA" id="ARBA00001947"/>
    </source>
</evidence>
<comment type="caution">
    <text evidence="7">The sequence shown here is derived from an EMBL/GenBank/DDBJ whole genome shotgun (WGS) entry which is preliminary data.</text>
</comment>
<keyword evidence="8" id="KW-1185">Reference proteome</keyword>
<dbReference type="Proteomes" id="UP000185628">
    <property type="component" value="Unassembled WGS sequence"/>
</dbReference>
<dbReference type="RefSeq" id="WP_073715717.1">
    <property type="nucleotide sequence ID" value="NZ_MQVR01000006.1"/>
</dbReference>
<dbReference type="AlphaFoldDB" id="A0A1Q5Q4W0"/>
<dbReference type="Gene3D" id="1.10.150.900">
    <property type="match status" value="1"/>
</dbReference>
<dbReference type="STRING" id="208480.SAMN02910418_01548"/>
<dbReference type="SUPFAM" id="SSF53187">
    <property type="entry name" value="Zn-dependent exopeptidases"/>
    <property type="match status" value="1"/>
</dbReference>
<dbReference type="InterPro" id="IPR001261">
    <property type="entry name" value="ArgE/DapE_CS"/>
</dbReference>
<comment type="similarity">
    <text evidence="2">Belongs to the peptidase M20A family.</text>
</comment>
<evidence type="ECO:0000259" key="6">
    <source>
        <dbReference type="Pfam" id="PF07687"/>
    </source>
</evidence>
<organism evidence="7 8">
    <name type="scientific">Bowdeniella nasicola</name>
    <dbReference type="NCBI Taxonomy" id="208480"/>
    <lineage>
        <taxon>Bacteria</taxon>
        <taxon>Bacillati</taxon>
        <taxon>Actinomycetota</taxon>
        <taxon>Actinomycetes</taxon>
        <taxon>Actinomycetales</taxon>
        <taxon>Actinomycetaceae</taxon>
        <taxon>Bowdeniella</taxon>
    </lineage>
</organism>
<evidence type="ECO:0000256" key="5">
    <source>
        <dbReference type="ARBA" id="ARBA00022833"/>
    </source>
</evidence>